<dbReference type="GO" id="GO:0050829">
    <property type="term" value="P:defense response to Gram-negative bacterium"/>
    <property type="evidence" value="ECO:0007669"/>
    <property type="project" value="TreeGrafter"/>
</dbReference>
<dbReference type="GO" id="GO:0050830">
    <property type="term" value="P:defense response to Gram-positive bacterium"/>
    <property type="evidence" value="ECO:0007669"/>
    <property type="project" value="TreeGrafter"/>
</dbReference>
<dbReference type="GO" id="GO:0003796">
    <property type="term" value="F:lysozyme activity"/>
    <property type="evidence" value="ECO:0007669"/>
    <property type="project" value="TreeGrafter"/>
</dbReference>
<dbReference type="OrthoDB" id="17373at2759"/>
<protein>
    <submittedName>
        <fullName evidence="6">Lysozyme C, milk isozyme-like</fullName>
    </submittedName>
</protein>
<dbReference type="Proteomes" id="UP000515129">
    <property type="component" value="Chromosome 1"/>
</dbReference>
<keyword evidence="2" id="KW-0964">Secreted</keyword>
<keyword evidence="5" id="KW-1185">Reference proteome</keyword>
<evidence type="ECO:0000256" key="1">
    <source>
        <dbReference type="ARBA" id="ARBA00004613"/>
    </source>
</evidence>
<dbReference type="PROSITE" id="PS51348">
    <property type="entry name" value="GLYCOSYL_HYDROL_F22_2"/>
    <property type="match status" value="1"/>
</dbReference>
<dbReference type="InterPro" id="IPR023346">
    <property type="entry name" value="Lysozyme-like_dom_sf"/>
</dbReference>
<name>A0A6P6Q3D2_CARAU</name>
<keyword evidence="4" id="KW-0732">Signal</keyword>
<feature type="region of interest" description="Disordered" evidence="3">
    <location>
        <begin position="68"/>
        <end position="103"/>
    </location>
</feature>
<organism evidence="5 6">
    <name type="scientific">Carassius auratus</name>
    <name type="common">Goldfish</name>
    <dbReference type="NCBI Taxonomy" id="7957"/>
    <lineage>
        <taxon>Eukaryota</taxon>
        <taxon>Metazoa</taxon>
        <taxon>Chordata</taxon>
        <taxon>Craniata</taxon>
        <taxon>Vertebrata</taxon>
        <taxon>Euteleostomi</taxon>
        <taxon>Actinopterygii</taxon>
        <taxon>Neopterygii</taxon>
        <taxon>Teleostei</taxon>
        <taxon>Ostariophysi</taxon>
        <taxon>Cypriniformes</taxon>
        <taxon>Cyprinidae</taxon>
        <taxon>Cyprininae</taxon>
        <taxon>Carassius</taxon>
    </lineage>
</organism>
<feature type="compositionally biased region" description="Low complexity" evidence="3">
    <location>
        <begin position="88"/>
        <end position="100"/>
    </location>
</feature>
<comment type="subcellular location">
    <subcellularLocation>
        <location evidence="1">Secreted</location>
    </subcellularLocation>
</comment>
<evidence type="ECO:0000256" key="4">
    <source>
        <dbReference type="SAM" id="SignalP"/>
    </source>
</evidence>
<evidence type="ECO:0000313" key="6">
    <source>
        <dbReference type="RefSeq" id="XP_026128114.1"/>
    </source>
</evidence>
<dbReference type="AlphaFoldDB" id="A0A6P6Q3D2"/>
<dbReference type="PANTHER" id="PTHR11407">
    <property type="entry name" value="LYSOZYME C"/>
    <property type="match status" value="1"/>
</dbReference>
<feature type="chain" id="PRO_5027699655" evidence="4">
    <location>
        <begin position="18"/>
        <end position="199"/>
    </location>
</feature>
<evidence type="ECO:0000256" key="2">
    <source>
        <dbReference type="ARBA" id="ARBA00022525"/>
    </source>
</evidence>
<gene>
    <name evidence="6" type="primary">LOC113108669</name>
</gene>
<dbReference type="Pfam" id="PF00062">
    <property type="entry name" value="Lys"/>
    <property type="match status" value="1"/>
</dbReference>
<dbReference type="Gene3D" id="1.10.530.10">
    <property type="match status" value="1"/>
</dbReference>
<feature type="compositionally biased region" description="Basic residues" evidence="3">
    <location>
        <begin position="77"/>
        <end position="87"/>
    </location>
</feature>
<accession>A0A6P6Q3D2</accession>
<dbReference type="PANTHER" id="PTHR11407:SF32">
    <property type="entry name" value="ALPHA-LACTALBUMIN"/>
    <property type="match status" value="1"/>
</dbReference>
<evidence type="ECO:0000256" key="3">
    <source>
        <dbReference type="SAM" id="MobiDB-lite"/>
    </source>
</evidence>
<sequence length="199" mass="21515">MLAVVVVLFLAAGVSESVILSKCELKRQLERGLTLPAPNSTDILAQIVCHVELTSGFNTSAIKTIAEPEEHSIVQGSRHRRSVKGKGPRTTPRPATRAPRLGSDEDKSEVWTLYGLFQLSDHVVCRSTQSHSLNLCGLTCDKLIDSDTSDDIACVQALINAVSAPNPDPKTSKPIHKMISLIHQPQCITVNTTSFFAGC</sequence>
<feature type="signal peptide" evidence="4">
    <location>
        <begin position="1"/>
        <end position="17"/>
    </location>
</feature>
<dbReference type="GO" id="GO:0005576">
    <property type="term" value="C:extracellular region"/>
    <property type="evidence" value="ECO:0007669"/>
    <property type="project" value="UniProtKB-SubCell"/>
</dbReference>
<proteinExistence type="predicted"/>
<dbReference type="KEGG" id="caua:113108669"/>
<evidence type="ECO:0000313" key="5">
    <source>
        <dbReference type="Proteomes" id="UP000515129"/>
    </source>
</evidence>
<dbReference type="SUPFAM" id="SSF53955">
    <property type="entry name" value="Lysozyme-like"/>
    <property type="match status" value="1"/>
</dbReference>
<dbReference type="InterPro" id="IPR001916">
    <property type="entry name" value="Glyco_hydro_22"/>
</dbReference>
<dbReference type="GeneID" id="113108669"/>
<dbReference type="SMART" id="SM00263">
    <property type="entry name" value="LYZ1"/>
    <property type="match status" value="1"/>
</dbReference>
<dbReference type="RefSeq" id="XP_026128114.1">
    <property type="nucleotide sequence ID" value="XM_026272329.1"/>
</dbReference>
<reference evidence="6" key="1">
    <citation type="submission" date="2025-08" db="UniProtKB">
        <authorList>
            <consortium name="RefSeq"/>
        </authorList>
    </citation>
    <scope>IDENTIFICATION</scope>
    <source>
        <strain evidence="6">Wakin</strain>
        <tissue evidence="6">Muscle</tissue>
    </source>
</reference>